<dbReference type="InterPro" id="IPR029058">
    <property type="entry name" value="AB_hydrolase_fold"/>
</dbReference>
<protein>
    <recommendedName>
        <fullName evidence="2">Acetyl xylan esterase domain-containing protein</fullName>
    </recommendedName>
</protein>
<dbReference type="InterPro" id="IPR008391">
    <property type="entry name" value="AXE1_dom"/>
</dbReference>
<dbReference type="RefSeq" id="WP_344406781.1">
    <property type="nucleotide sequence ID" value="NZ_BAAASG010000029.1"/>
</dbReference>
<reference evidence="3 4" key="1">
    <citation type="journal article" date="2019" name="Int. J. Syst. Evol. Microbiol.">
        <title>The Global Catalogue of Microorganisms (GCM) 10K type strain sequencing project: providing services to taxonomists for standard genome sequencing and annotation.</title>
        <authorList>
            <consortium name="The Broad Institute Genomics Platform"/>
            <consortium name="The Broad Institute Genome Sequencing Center for Infectious Disease"/>
            <person name="Wu L."/>
            <person name="Ma J."/>
        </authorList>
    </citation>
    <scope>NUCLEOTIDE SEQUENCE [LARGE SCALE GENOMIC DNA]</scope>
    <source>
        <strain evidence="3 4">JCM 4395</strain>
    </source>
</reference>
<dbReference type="EMBL" id="BAAASG010000029">
    <property type="protein sequence ID" value="GAA2522401.1"/>
    <property type="molecule type" value="Genomic_DNA"/>
</dbReference>
<accession>A0ABN3NHM5</accession>
<dbReference type="Gene3D" id="3.40.50.1820">
    <property type="entry name" value="alpha/beta hydrolase"/>
    <property type="match status" value="1"/>
</dbReference>
<organism evidence="3 4">
    <name type="scientific">Streptomyces longisporus</name>
    <dbReference type="NCBI Taxonomy" id="1948"/>
    <lineage>
        <taxon>Bacteria</taxon>
        <taxon>Bacillati</taxon>
        <taxon>Actinomycetota</taxon>
        <taxon>Actinomycetes</taxon>
        <taxon>Kitasatosporales</taxon>
        <taxon>Streptomycetaceae</taxon>
        <taxon>Streptomyces</taxon>
    </lineage>
</organism>
<evidence type="ECO:0000256" key="1">
    <source>
        <dbReference type="SAM" id="MobiDB-lite"/>
    </source>
</evidence>
<evidence type="ECO:0000259" key="2">
    <source>
        <dbReference type="Pfam" id="PF05448"/>
    </source>
</evidence>
<feature type="domain" description="Acetyl xylan esterase" evidence="2">
    <location>
        <begin position="9"/>
        <end position="71"/>
    </location>
</feature>
<keyword evidence="4" id="KW-1185">Reference proteome</keyword>
<feature type="region of interest" description="Disordered" evidence="1">
    <location>
        <begin position="69"/>
        <end position="100"/>
    </location>
</feature>
<evidence type="ECO:0000313" key="3">
    <source>
        <dbReference type="EMBL" id="GAA2522401.1"/>
    </source>
</evidence>
<feature type="compositionally biased region" description="Low complexity" evidence="1">
    <location>
        <begin position="72"/>
        <end position="94"/>
    </location>
</feature>
<evidence type="ECO:0000313" key="4">
    <source>
        <dbReference type="Proteomes" id="UP001501777"/>
    </source>
</evidence>
<gene>
    <name evidence="3" type="ORF">GCM10010276_86690</name>
</gene>
<dbReference type="Pfam" id="PF05448">
    <property type="entry name" value="AXE1"/>
    <property type="match status" value="1"/>
</dbReference>
<comment type="caution">
    <text evidence="3">The sequence shown here is derived from an EMBL/GenBank/DDBJ whole genome shotgun (WGS) entry which is preliminary data.</text>
</comment>
<proteinExistence type="predicted"/>
<dbReference type="Proteomes" id="UP001501777">
    <property type="component" value="Unassembled WGS sequence"/>
</dbReference>
<name>A0ABN3NHM5_STRLO</name>
<sequence length="100" mass="10857">MKVERVTDRFRLRTVEVDDLRLPGRNGEPVAAGLLRPRGAEGPLPVLVSYIRYSGDRGLPTDHLFWPAAGQPSSSSTAAARATTPRTGPWATARSESRDS</sequence>